<accession>Q2SX42</accession>
<dbReference type="Proteomes" id="UP000001930">
    <property type="component" value="Chromosome I"/>
</dbReference>
<evidence type="ECO:0000256" key="2">
    <source>
        <dbReference type="SAM" id="MobiDB-lite"/>
    </source>
</evidence>
<dbReference type="GO" id="GO:1904680">
    <property type="term" value="F:peptide transmembrane transporter activity"/>
    <property type="evidence" value="ECO:0007669"/>
    <property type="project" value="TreeGrafter"/>
</dbReference>
<proteinExistence type="predicted"/>
<keyword evidence="3" id="KW-0472">Membrane</keyword>
<dbReference type="InterPro" id="IPR039424">
    <property type="entry name" value="SBP_5"/>
</dbReference>
<dbReference type="GO" id="GO:0015833">
    <property type="term" value="P:peptide transport"/>
    <property type="evidence" value="ECO:0007669"/>
    <property type="project" value="TreeGrafter"/>
</dbReference>
<dbReference type="Gene3D" id="3.40.190.10">
    <property type="entry name" value="Periplasmic binding protein-like II"/>
    <property type="match status" value="1"/>
</dbReference>
<dbReference type="GO" id="GO:0043190">
    <property type="term" value="C:ATP-binding cassette (ABC) transporter complex"/>
    <property type="evidence" value="ECO:0007669"/>
    <property type="project" value="InterPro"/>
</dbReference>
<dbReference type="CDD" id="cd08497">
    <property type="entry name" value="MbnE-like"/>
    <property type="match status" value="1"/>
</dbReference>
<dbReference type="GO" id="GO:0042884">
    <property type="term" value="P:microcin transport"/>
    <property type="evidence" value="ECO:0007669"/>
    <property type="project" value="TreeGrafter"/>
</dbReference>
<evidence type="ECO:0000256" key="3">
    <source>
        <dbReference type="SAM" id="Phobius"/>
    </source>
</evidence>
<evidence type="ECO:0000313" key="5">
    <source>
        <dbReference type="EMBL" id="ABC37071.1"/>
    </source>
</evidence>
<name>Q2SX42_BURTA</name>
<dbReference type="Gene3D" id="3.10.105.10">
    <property type="entry name" value="Dipeptide-binding Protein, Domain 3"/>
    <property type="match status" value="1"/>
</dbReference>
<dbReference type="PANTHER" id="PTHR30290:SF64">
    <property type="entry name" value="ABC TRANSPORTER PERIPLASMIC BINDING PROTEIN"/>
    <property type="match status" value="1"/>
</dbReference>
<keyword evidence="3" id="KW-1133">Transmembrane helix</keyword>
<feature type="transmembrane region" description="Helical" evidence="3">
    <location>
        <begin position="82"/>
        <end position="103"/>
    </location>
</feature>
<dbReference type="KEGG" id="bte:BTH_I1978"/>
<feature type="region of interest" description="Disordered" evidence="2">
    <location>
        <begin position="1"/>
        <end position="66"/>
    </location>
</feature>
<evidence type="ECO:0000256" key="1">
    <source>
        <dbReference type="ARBA" id="ARBA00022729"/>
    </source>
</evidence>
<reference evidence="5 6" key="1">
    <citation type="journal article" date="2005" name="BMC Genomics">
        <title>Bacterial genome adaptation to niches: divergence of the potential virulence genes in three Burkholderia species of different survival strategies.</title>
        <authorList>
            <person name="Kim H.S."/>
            <person name="Schell M.A."/>
            <person name="Yu Y."/>
            <person name="Ulrich R.L."/>
            <person name="Sarria S.H."/>
            <person name="Nierman W.C."/>
            <person name="DeShazer D."/>
        </authorList>
    </citation>
    <scope>NUCLEOTIDE SEQUENCE [LARGE SCALE GENOMIC DNA]</scope>
    <source>
        <strain evidence="6">ATCC 700388 / DSM 13276 / CCUG 48851 / CIP 106301 / E264</strain>
    </source>
</reference>
<dbReference type="InterPro" id="IPR030678">
    <property type="entry name" value="Peptide/Ni-bd"/>
</dbReference>
<dbReference type="AlphaFoldDB" id="Q2SX42"/>
<dbReference type="SUPFAM" id="SSF53850">
    <property type="entry name" value="Periplasmic binding protein-like II"/>
    <property type="match status" value="1"/>
</dbReference>
<gene>
    <name evidence="5" type="ordered locus">BTH_I1978</name>
</gene>
<dbReference type="InterPro" id="IPR000914">
    <property type="entry name" value="SBP_5_dom"/>
</dbReference>
<dbReference type="EMBL" id="CP000086">
    <property type="protein sequence ID" value="ABC37071.1"/>
    <property type="molecule type" value="Genomic_DNA"/>
</dbReference>
<dbReference type="Pfam" id="PF00496">
    <property type="entry name" value="SBP_bac_5"/>
    <property type="match status" value="1"/>
</dbReference>
<keyword evidence="6" id="KW-1185">Reference proteome</keyword>
<protein>
    <submittedName>
        <fullName evidence="5">ABC transporter, periplasmic substrate-binding protein</fullName>
    </submittedName>
</protein>
<evidence type="ECO:0000259" key="4">
    <source>
        <dbReference type="Pfam" id="PF00496"/>
    </source>
</evidence>
<feature type="domain" description="Solute-binding protein family 5" evidence="4">
    <location>
        <begin position="177"/>
        <end position="573"/>
    </location>
</feature>
<dbReference type="HOGENOM" id="CLU_023171_0_0_4"/>
<evidence type="ECO:0000313" key="6">
    <source>
        <dbReference type="Proteomes" id="UP000001930"/>
    </source>
</evidence>
<keyword evidence="1" id="KW-0732">Signal</keyword>
<dbReference type="PIRSF" id="PIRSF002741">
    <property type="entry name" value="MppA"/>
    <property type="match status" value="1"/>
</dbReference>
<dbReference type="GO" id="GO:0030288">
    <property type="term" value="C:outer membrane-bounded periplasmic space"/>
    <property type="evidence" value="ECO:0007669"/>
    <property type="project" value="TreeGrafter"/>
</dbReference>
<dbReference type="PANTHER" id="PTHR30290">
    <property type="entry name" value="PERIPLASMIC BINDING COMPONENT OF ABC TRANSPORTER"/>
    <property type="match status" value="1"/>
</dbReference>
<sequence length="686" mass="76107">MWRPRPHGRQAAAGCNRLRMGRILSHRHPRTTADTSMTIGSPRARRPRPPRRAATSQQAAQAPAPQRAARARAALARFARRTAALVALALAAAPAAHAVYAIAQYGEPKYPPGFKHFDYVNPDAPKGGTLVLANPNRLTTFDKFNPFTMRGNPAPGIDLLFESLTTGSADEPASAYGLLADDIAIAPDGLSVTFHLNPRARFSNGDPVTAADVKHSFDTLKSPQAAPQYPAYYADITRAVIVNPETVRFEFRRKNRELPLIAGGIPVFSSKWGLRPDGSRIPFDQLAFEQPIGSGPYLIERYDTGRTITYRRNPAYWGVSLPVRIGTNNFERIVYKLYGDGVARLEAFKAGEYDVLVEYIARNWVRRDVGKRFDSGELVKREFRQHNGAGMQGFFMNLRRPLFQDVRVRHALDLAFDFEWLNRQLFYGAYTRLNSYFADTDLQATGMPGAGELALLNPLRAQLDAAVFGPMTVQPSTDPPASLRANLLKARALLADAGWTYRDGALRNAKGEPFVFEILDDSGSAFEAVAAAYIRNLAKLGIVAKYRTADFALLQKRLDAFDYDVTTVRYPGVQVPGAEQVARFASRYADEQGSDNLIGLKSPAVDAILKALTQAETRQELLDATHALDRVLMHGYYAVPQWYSATHRIAFKRTLAYPSTLPLYYSAEGWVVSTWWAKPEHGTPAR</sequence>
<organism evidence="5 6">
    <name type="scientific">Burkholderia thailandensis (strain ATCC 700388 / DSM 13276 / CCUG 48851 / CIP 106301 / E264)</name>
    <dbReference type="NCBI Taxonomy" id="271848"/>
    <lineage>
        <taxon>Bacteria</taxon>
        <taxon>Pseudomonadati</taxon>
        <taxon>Pseudomonadota</taxon>
        <taxon>Betaproteobacteria</taxon>
        <taxon>Burkholderiales</taxon>
        <taxon>Burkholderiaceae</taxon>
        <taxon>Burkholderia</taxon>
        <taxon>pseudomallei group</taxon>
    </lineage>
</organism>
<keyword evidence="3" id="KW-0812">Transmembrane</keyword>
<feature type="compositionally biased region" description="Low complexity" evidence="2">
    <location>
        <begin position="52"/>
        <end position="66"/>
    </location>
</feature>